<proteinExistence type="predicted"/>
<dbReference type="AlphaFoldDB" id="A0AAV9IR45"/>
<protein>
    <submittedName>
        <fullName evidence="2">Uncharacterized protein</fullName>
    </submittedName>
</protein>
<evidence type="ECO:0000313" key="2">
    <source>
        <dbReference type="EMBL" id="KAK4534837.1"/>
    </source>
</evidence>
<accession>A0AAV9IR45</accession>
<organism evidence="2 3">
    <name type="scientific">Cyanidium caldarium</name>
    <name type="common">Red alga</name>
    <dbReference type="NCBI Taxonomy" id="2771"/>
    <lineage>
        <taxon>Eukaryota</taxon>
        <taxon>Rhodophyta</taxon>
        <taxon>Bangiophyceae</taxon>
        <taxon>Cyanidiales</taxon>
        <taxon>Cyanidiaceae</taxon>
        <taxon>Cyanidium</taxon>
    </lineage>
</organism>
<reference evidence="2 3" key="1">
    <citation type="submission" date="2022-07" db="EMBL/GenBank/DDBJ databases">
        <title>Genome-wide signatures of adaptation to extreme environments.</title>
        <authorList>
            <person name="Cho C.H."/>
            <person name="Yoon H.S."/>
        </authorList>
    </citation>
    <scope>NUCLEOTIDE SEQUENCE [LARGE SCALE GENOMIC DNA]</scope>
    <source>
        <strain evidence="2 3">DBV 063 E5</strain>
    </source>
</reference>
<dbReference type="Proteomes" id="UP001301350">
    <property type="component" value="Unassembled WGS sequence"/>
</dbReference>
<feature type="compositionally biased region" description="Low complexity" evidence="1">
    <location>
        <begin position="82"/>
        <end position="108"/>
    </location>
</feature>
<sequence length="269" mass="29875">MQWMRRLCRLVQNVSTEERAFSRRHVAAGLPALRSVTATATERFRHSAASHVRASPVPRPFPFSSPTFMRRLSTSAEPVTNPPTDAAPASPPSHSSSSAPDASPPSFSVPQVPLEDIRVLLDMPSLTESDPIHTPHSSPAAPRPQPWLVPLLHYLTVKYHGIALLRNRDLAALHTVGDVLHFYRSTYVQTRIARGDDVDKWRAARLYRALGVHSVEELPPNVTIDKRITPEQPLPFKFRVGSQQRGWARKWVKRQKAAAAATTTSSSQA</sequence>
<comment type="caution">
    <text evidence="2">The sequence shown here is derived from an EMBL/GenBank/DDBJ whole genome shotgun (WGS) entry which is preliminary data.</text>
</comment>
<gene>
    <name evidence="2" type="ORF">CDCA_CDCA03G0862</name>
</gene>
<name>A0AAV9IR45_CYACA</name>
<feature type="region of interest" description="Disordered" evidence="1">
    <location>
        <begin position="73"/>
        <end position="108"/>
    </location>
</feature>
<evidence type="ECO:0000256" key="1">
    <source>
        <dbReference type="SAM" id="MobiDB-lite"/>
    </source>
</evidence>
<keyword evidence="3" id="KW-1185">Reference proteome</keyword>
<dbReference type="EMBL" id="JANCYW010000003">
    <property type="protein sequence ID" value="KAK4534837.1"/>
    <property type="molecule type" value="Genomic_DNA"/>
</dbReference>
<evidence type="ECO:0000313" key="3">
    <source>
        <dbReference type="Proteomes" id="UP001301350"/>
    </source>
</evidence>